<gene>
    <name evidence="1" type="ORF">SAMN05216302_102643</name>
</gene>
<evidence type="ECO:0000313" key="2">
    <source>
        <dbReference type="Proteomes" id="UP000199533"/>
    </source>
</evidence>
<evidence type="ECO:0000313" key="1">
    <source>
        <dbReference type="EMBL" id="SFL01716.1"/>
    </source>
</evidence>
<dbReference type="RefSeq" id="WP_090701467.1">
    <property type="nucleotide sequence ID" value="NZ_FOSP01000026.1"/>
</dbReference>
<dbReference type="STRING" id="52441.SAMN05216302_102643"/>
<dbReference type="EMBL" id="FOSP01000026">
    <property type="protein sequence ID" value="SFL01716.1"/>
    <property type="molecule type" value="Genomic_DNA"/>
</dbReference>
<organism evidence="1 2">
    <name type="scientific">Nitrosomonas aestuarii</name>
    <dbReference type="NCBI Taxonomy" id="52441"/>
    <lineage>
        <taxon>Bacteria</taxon>
        <taxon>Pseudomonadati</taxon>
        <taxon>Pseudomonadota</taxon>
        <taxon>Betaproteobacteria</taxon>
        <taxon>Nitrosomonadales</taxon>
        <taxon>Nitrosomonadaceae</taxon>
        <taxon>Nitrosomonas</taxon>
    </lineage>
</organism>
<keyword evidence="2" id="KW-1185">Reference proteome</keyword>
<dbReference type="AlphaFoldDB" id="A0A1I4EBE9"/>
<dbReference type="OrthoDB" id="10017271at2"/>
<protein>
    <submittedName>
        <fullName evidence="1">Uncharacterized protein</fullName>
    </submittedName>
</protein>
<accession>A0A1I4EBE9</accession>
<sequence>MESPSQDESQKVKLKRNLIKQFARDELNLLTDKFLDRFSQDNPFLEKNIEKIIEYLVDTQRNEKELLRAIAVFLQIAGEFSYNQIEIELAKDLFAYLLQTLVNESKTNTGGMNHVSVNYIPTVKLIYAAEKGIAVVPDYENLEYKAGKRNARFENIGDFQSRNAKWTVDSVCEEIAEKILSIMRETHRSPKGPLHTLKGKLIHTEIDPSKSPLHGIFIESEYLSKHPFNTPQVLQHFMKMTDGRLPVYVYRVDEVINGHRNLKIDEEDLRGFLSIDYELLKKSLEVKSTNFTTDSVQSVNIFGNIEKIDINQNFVSLNQDGIEQLQHQISQLSQQIELATNLTKQDRDKITHAVQIVEHAMQNPGKIDKKQLSDAGRIFELYVETFSFAASIFTIIQFLLT</sequence>
<reference evidence="2" key="1">
    <citation type="submission" date="2016-10" db="EMBL/GenBank/DDBJ databases">
        <authorList>
            <person name="Varghese N."/>
            <person name="Submissions S."/>
        </authorList>
    </citation>
    <scope>NUCLEOTIDE SEQUENCE [LARGE SCALE GENOMIC DNA]</scope>
    <source>
        <strain evidence="2">Nm69</strain>
    </source>
</reference>
<proteinExistence type="predicted"/>
<name>A0A1I4EBE9_9PROT</name>
<dbReference type="Proteomes" id="UP000199533">
    <property type="component" value="Unassembled WGS sequence"/>
</dbReference>